<gene>
    <name evidence="2" type="ORF">TSIB3V08_LOCUS9497</name>
</gene>
<reference evidence="2" key="1">
    <citation type="submission" date="2020-11" db="EMBL/GenBank/DDBJ databases">
        <authorList>
            <person name="Tran Van P."/>
        </authorList>
    </citation>
    <scope>NUCLEOTIDE SEQUENCE</scope>
</reference>
<feature type="region of interest" description="Disordered" evidence="1">
    <location>
        <begin position="25"/>
        <end position="81"/>
    </location>
</feature>
<evidence type="ECO:0000256" key="1">
    <source>
        <dbReference type="SAM" id="MobiDB-lite"/>
    </source>
</evidence>
<protein>
    <submittedName>
        <fullName evidence="2">Uncharacterized protein</fullName>
    </submittedName>
</protein>
<sequence>MEELSRAQFLRLSYAEKDEYLKKLLSEEDDKSDDPSDSEDGDWFPNNNAPNSANAEASDSGDCVQGVEQIEDESEKKAKTEFEEFEKKLRESGKEV</sequence>
<accession>A0A7R9B3W0</accession>
<dbReference type="EMBL" id="OC005533">
    <property type="protein sequence ID" value="CAD7265458.1"/>
    <property type="molecule type" value="Genomic_DNA"/>
</dbReference>
<dbReference type="AlphaFoldDB" id="A0A7R9B3W0"/>
<proteinExistence type="predicted"/>
<feature type="compositionally biased region" description="Low complexity" evidence="1">
    <location>
        <begin position="45"/>
        <end position="58"/>
    </location>
</feature>
<feature type="compositionally biased region" description="Acidic residues" evidence="1">
    <location>
        <begin position="27"/>
        <end position="42"/>
    </location>
</feature>
<evidence type="ECO:0000313" key="2">
    <source>
        <dbReference type="EMBL" id="CAD7265458.1"/>
    </source>
</evidence>
<organism evidence="2">
    <name type="scientific">Timema shepardi</name>
    <name type="common">Walking stick</name>
    <dbReference type="NCBI Taxonomy" id="629360"/>
    <lineage>
        <taxon>Eukaryota</taxon>
        <taxon>Metazoa</taxon>
        <taxon>Ecdysozoa</taxon>
        <taxon>Arthropoda</taxon>
        <taxon>Hexapoda</taxon>
        <taxon>Insecta</taxon>
        <taxon>Pterygota</taxon>
        <taxon>Neoptera</taxon>
        <taxon>Polyneoptera</taxon>
        <taxon>Phasmatodea</taxon>
        <taxon>Timematodea</taxon>
        <taxon>Timematoidea</taxon>
        <taxon>Timematidae</taxon>
        <taxon>Timema</taxon>
    </lineage>
</organism>
<name>A0A7R9B3W0_TIMSH</name>